<dbReference type="PATRIC" id="fig|909613.9.peg.1147"/>
<dbReference type="Proteomes" id="UP000019277">
    <property type="component" value="Unassembled WGS sequence"/>
</dbReference>
<dbReference type="OrthoDB" id="3402696at2"/>
<sequence length="111" mass="11600">MSEFMVETAQLRGYAGLLERNAGHFSAIEGHARDKGGDTSGFTGLLSLLVPVVDGAVGLYAETLKFGHDKMAELHQSLTGAADAYDRADAANVTKMTTVDTVSNIPTVGGN</sequence>
<dbReference type="EMBL" id="AYXG01000043">
    <property type="protein sequence ID" value="EWC63453.1"/>
    <property type="molecule type" value="Genomic_DNA"/>
</dbReference>
<dbReference type="RefSeq" id="WP_035279389.1">
    <property type="nucleotide sequence ID" value="NZ_AYXG01000043.1"/>
</dbReference>
<dbReference type="STRING" id="909613.UO65_1130"/>
<organism evidence="1 2">
    <name type="scientific">Actinokineospora spheciospongiae</name>
    <dbReference type="NCBI Taxonomy" id="909613"/>
    <lineage>
        <taxon>Bacteria</taxon>
        <taxon>Bacillati</taxon>
        <taxon>Actinomycetota</taxon>
        <taxon>Actinomycetes</taxon>
        <taxon>Pseudonocardiales</taxon>
        <taxon>Pseudonocardiaceae</taxon>
        <taxon>Actinokineospora</taxon>
    </lineage>
</organism>
<dbReference type="AlphaFoldDB" id="W7ISV7"/>
<evidence type="ECO:0000313" key="1">
    <source>
        <dbReference type="EMBL" id="EWC63453.1"/>
    </source>
</evidence>
<evidence type="ECO:0000313" key="2">
    <source>
        <dbReference type="Proteomes" id="UP000019277"/>
    </source>
</evidence>
<keyword evidence="2" id="KW-1185">Reference proteome</keyword>
<proteinExistence type="predicted"/>
<reference evidence="1 2" key="1">
    <citation type="journal article" date="2014" name="Genome Announc.">
        <title>Draft Genome Sequence of the Antitrypanosomally Active Sponge-Associated Bacterium Actinokineospora sp. Strain EG49.</title>
        <authorList>
            <person name="Harjes J."/>
            <person name="Ryu T."/>
            <person name="Abdelmohsen U.R."/>
            <person name="Moitinho-Silva L."/>
            <person name="Horn H."/>
            <person name="Ravasi T."/>
            <person name="Hentschel U."/>
        </authorList>
    </citation>
    <scope>NUCLEOTIDE SEQUENCE [LARGE SCALE GENOMIC DNA]</scope>
    <source>
        <strain evidence="1 2">EG49</strain>
    </source>
</reference>
<name>W7ISV7_9PSEU</name>
<comment type="caution">
    <text evidence="1">The sequence shown here is derived from an EMBL/GenBank/DDBJ whole genome shotgun (WGS) entry which is preliminary data.</text>
</comment>
<protein>
    <recommendedName>
        <fullName evidence="3">ESX-1 secretion-associated protein</fullName>
    </recommendedName>
</protein>
<dbReference type="eggNOG" id="ENOG502ZMG1">
    <property type="taxonomic scope" value="Bacteria"/>
</dbReference>
<accession>W7ISV7</accession>
<evidence type="ECO:0008006" key="3">
    <source>
        <dbReference type="Google" id="ProtNLM"/>
    </source>
</evidence>
<accession>A0A8E3BHS3</accession>
<gene>
    <name evidence="1" type="ORF">UO65_1130</name>
</gene>